<dbReference type="EMBL" id="CP000806">
    <property type="protein sequence ID" value="ACB49961.1"/>
    <property type="molecule type" value="Genomic_DNA"/>
</dbReference>
<gene>
    <name evidence="2" type="ordered locus">cce_0610</name>
</gene>
<evidence type="ECO:0000313" key="3">
    <source>
        <dbReference type="Proteomes" id="UP000001203"/>
    </source>
</evidence>
<dbReference type="OrthoDB" id="516277at2"/>
<proteinExistence type="predicted"/>
<reference evidence="2 3" key="1">
    <citation type="journal article" date="2008" name="Proc. Natl. Acad. Sci. U.S.A.">
        <title>The genome of Cyanothece 51142, a unicellular diazotrophic cyanobacterium important in the marine nitrogen cycle.</title>
        <authorList>
            <person name="Welsh E.A."/>
            <person name="Liberton M."/>
            <person name="Stoeckel J."/>
            <person name="Loh T."/>
            <person name="Elvitigala T."/>
            <person name="Wang C."/>
            <person name="Wollam A."/>
            <person name="Fulton R.S."/>
            <person name="Clifton S.W."/>
            <person name="Jacobs J.M."/>
            <person name="Aurora R."/>
            <person name="Ghosh B.K."/>
            <person name="Sherman L.A."/>
            <person name="Smith R.D."/>
            <person name="Wilson R.K."/>
            <person name="Pakrasi H.B."/>
        </authorList>
    </citation>
    <scope>NUCLEOTIDE SEQUENCE [LARGE SCALE GENOMIC DNA]</scope>
    <source>
        <strain evidence="3">ATCC 51142 / BH68</strain>
    </source>
</reference>
<dbReference type="KEGG" id="cyt:cce_0610"/>
<dbReference type="RefSeq" id="WP_009547826.1">
    <property type="nucleotide sequence ID" value="NC_010546.1"/>
</dbReference>
<dbReference type="AlphaFoldDB" id="B1WQ39"/>
<sequence>MNHQNEYFHLTTIGLSLATLPLLAGLVIMKTMNQDLQAWGEESEEIFRGDRLPLLKFPHD</sequence>
<organism evidence="2 3">
    <name type="scientific">Crocosphaera subtropica (strain ATCC 51142 / BH68)</name>
    <name type="common">Cyanothece sp. (strain ATCC 51142)</name>
    <dbReference type="NCBI Taxonomy" id="43989"/>
    <lineage>
        <taxon>Bacteria</taxon>
        <taxon>Bacillati</taxon>
        <taxon>Cyanobacteriota</taxon>
        <taxon>Cyanophyceae</taxon>
        <taxon>Oscillatoriophycideae</taxon>
        <taxon>Chroococcales</taxon>
        <taxon>Aphanothecaceae</taxon>
        <taxon>Crocosphaera</taxon>
        <taxon>Crocosphaera subtropica</taxon>
    </lineage>
</organism>
<dbReference type="HOGENOM" id="CLU_176958_1_0_3"/>
<keyword evidence="1" id="KW-0812">Transmembrane</keyword>
<keyword evidence="3" id="KW-1185">Reference proteome</keyword>
<keyword evidence="1" id="KW-0472">Membrane</keyword>
<keyword evidence="1" id="KW-1133">Transmembrane helix</keyword>
<evidence type="ECO:0000256" key="1">
    <source>
        <dbReference type="SAM" id="Phobius"/>
    </source>
</evidence>
<name>B1WQ39_CROS5</name>
<evidence type="ECO:0000313" key="2">
    <source>
        <dbReference type="EMBL" id="ACB49961.1"/>
    </source>
</evidence>
<accession>B1WQ39</accession>
<dbReference type="Proteomes" id="UP000001203">
    <property type="component" value="Chromosome circular"/>
</dbReference>
<feature type="transmembrane region" description="Helical" evidence="1">
    <location>
        <begin position="6"/>
        <end position="29"/>
    </location>
</feature>
<protein>
    <submittedName>
        <fullName evidence="2">Uncharacterized protein</fullName>
    </submittedName>
</protein>